<dbReference type="Proteomes" id="UP000050471">
    <property type="component" value="Unassembled WGS sequence"/>
</dbReference>
<dbReference type="EMBL" id="LKBA01000004">
    <property type="protein sequence ID" value="KPN64030.1"/>
    <property type="molecule type" value="Genomic_DNA"/>
</dbReference>
<evidence type="ECO:0008006" key="3">
    <source>
        <dbReference type="Google" id="ProtNLM"/>
    </source>
</evidence>
<dbReference type="Gene3D" id="3.40.50.150">
    <property type="entry name" value="Vaccinia Virus protein VP39"/>
    <property type="match status" value="1"/>
</dbReference>
<reference evidence="1 2" key="1">
    <citation type="submission" date="2015-09" db="EMBL/GenBank/DDBJ databases">
        <title>Draft genome sequence of Aliiroseovarius crassostreae CV919-312TSm, the causative agent of Roseovarius Oyster Disease (formerly Juvenile Oyster Disease).</title>
        <authorList>
            <person name="Kessner L."/>
            <person name="Spinard E."/>
            <person name="Nelson D."/>
        </authorList>
    </citation>
    <scope>NUCLEOTIDE SEQUENCE [LARGE SCALE GENOMIC DNA]</scope>
    <source>
        <strain evidence="1 2">CV919-312</strain>
    </source>
</reference>
<dbReference type="OrthoDB" id="7666974at2"/>
<dbReference type="RefSeq" id="WP_055187882.1">
    <property type="nucleotide sequence ID" value="NZ_FPBS01000035.1"/>
</dbReference>
<accession>A0A0P7IYZ9</accession>
<dbReference type="STRING" id="154981.AKJ29_15315"/>
<dbReference type="AlphaFoldDB" id="A0A0P7IYZ9"/>
<keyword evidence="2" id="KW-1185">Reference proteome</keyword>
<comment type="caution">
    <text evidence="1">The sequence shown here is derived from an EMBL/GenBank/DDBJ whole genome shotgun (WGS) entry which is preliminary data.</text>
</comment>
<dbReference type="InterPro" id="IPR029063">
    <property type="entry name" value="SAM-dependent_MTases_sf"/>
</dbReference>
<proteinExistence type="predicted"/>
<sequence>MISFDTAVQAADTDTIASLNISAFSQTDVLNLILQRSAIIMDHPQRHQLIRKWSNGNDAPLLEVIEEMGAKTLIRRAIAFIHLEYQELKPVLESSPPKAVTDIGCGYAIFDLFLARDFKCKLTLIDLESSEDRHFGFKERGSAYSNLDVAKKFLTDNGVAKSKITTINPLKSSVEKVKNQDMAVSFISCGFHYPWSTYAAFFRDSVKPGGQIILDVRKRTYERTMAELQAYGDVQALDEEFTPKSARVLVTKKS</sequence>
<dbReference type="SUPFAM" id="SSF53335">
    <property type="entry name" value="S-adenosyl-L-methionine-dependent methyltransferases"/>
    <property type="match status" value="1"/>
</dbReference>
<protein>
    <recommendedName>
        <fullName evidence="3">Methyltransferase domain-containing protein</fullName>
    </recommendedName>
</protein>
<gene>
    <name evidence="1" type="ORF">AKJ29_15315</name>
</gene>
<evidence type="ECO:0000313" key="2">
    <source>
        <dbReference type="Proteomes" id="UP000050471"/>
    </source>
</evidence>
<organism evidence="1 2">
    <name type="scientific">Aliiroseovarius crassostreae</name>
    <dbReference type="NCBI Taxonomy" id="154981"/>
    <lineage>
        <taxon>Bacteria</taxon>
        <taxon>Pseudomonadati</taxon>
        <taxon>Pseudomonadota</taxon>
        <taxon>Alphaproteobacteria</taxon>
        <taxon>Rhodobacterales</taxon>
        <taxon>Paracoccaceae</taxon>
        <taxon>Aliiroseovarius</taxon>
    </lineage>
</organism>
<name>A0A0P7IYZ9_9RHOB</name>
<evidence type="ECO:0000313" key="1">
    <source>
        <dbReference type="EMBL" id="KPN64030.1"/>
    </source>
</evidence>